<evidence type="ECO:0000256" key="1">
    <source>
        <dbReference type="ARBA" id="ARBA00004477"/>
    </source>
</evidence>
<evidence type="ECO:0000313" key="9">
    <source>
        <dbReference type="EMBL" id="CAD7224241.1"/>
    </source>
</evidence>
<keyword evidence="7" id="KW-1133">Transmembrane helix</keyword>
<gene>
    <name evidence="9" type="ORF">CTOB1V02_LOCUS2211</name>
</gene>
<organism evidence="9">
    <name type="scientific">Cyprideis torosa</name>
    <dbReference type="NCBI Taxonomy" id="163714"/>
    <lineage>
        <taxon>Eukaryota</taxon>
        <taxon>Metazoa</taxon>
        <taxon>Ecdysozoa</taxon>
        <taxon>Arthropoda</taxon>
        <taxon>Crustacea</taxon>
        <taxon>Oligostraca</taxon>
        <taxon>Ostracoda</taxon>
        <taxon>Podocopa</taxon>
        <taxon>Podocopida</taxon>
        <taxon>Cytherocopina</taxon>
        <taxon>Cytheroidea</taxon>
        <taxon>Cytherideidae</taxon>
        <taxon>Cyprideis</taxon>
    </lineage>
</organism>
<dbReference type="AlphaFoldDB" id="A0A7R8ZLZ7"/>
<accession>A0A7R8ZLZ7</accession>
<protein>
    <submittedName>
        <fullName evidence="9">Uncharacterized protein</fullName>
    </submittedName>
</protein>
<dbReference type="GO" id="GO:0015031">
    <property type="term" value="P:protein transport"/>
    <property type="evidence" value="ECO:0007669"/>
    <property type="project" value="UniProtKB-KW"/>
</dbReference>
<keyword evidence="5" id="KW-0256">Endoplasmic reticulum</keyword>
<dbReference type="PROSITE" id="PS01339">
    <property type="entry name" value="SURF4"/>
    <property type="match status" value="1"/>
</dbReference>
<keyword evidence="6" id="KW-0653">Protein transport</keyword>
<keyword evidence="4" id="KW-0812">Transmembrane</keyword>
<keyword evidence="8" id="KW-0472">Membrane</keyword>
<proteinExistence type="inferred from homology"/>
<evidence type="ECO:0000256" key="3">
    <source>
        <dbReference type="ARBA" id="ARBA00022448"/>
    </source>
</evidence>
<comment type="subcellular location">
    <subcellularLocation>
        <location evidence="1">Endoplasmic reticulum membrane</location>
        <topology evidence="1">Multi-pass membrane protein</topology>
    </subcellularLocation>
</comment>
<dbReference type="GO" id="GO:0007030">
    <property type="term" value="P:Golgi organization"/>
    <property type="evidence" value="ECO:0007669"/>
    <property type="project" value="TreeGrafter"/>
</dbReference>
<dbReference type="PANTHER" id="PTHR23427:SF1">
    <property type="entry name" value="SURFEIT LOCUS PROTEIN 4"/>
    <property type="match status" value="1"/>
</dbReference>
<comment type="similarity">
    <text evidence="2">Belongs to the SURF4 family.</text>
</comment>
<dbReference type="EMBL" id="OB660335">
    <property type="protein sequence ID" value="CAD7224241.1"/>
    <property type="molecule type" value="Genomic_DNA"/>
</dbReference>
<dbReference type="PANTHER" id="PTHR23427">
    <property type="entry name" value="SURFEIT LOCUS PROTEIN"/>
    <property type="match status" value="1"/>
</dbReference>
<evidence type="ECO:0000256" key="5">
    <source>
        <dbReference type="ARBA" id="ARBA00022824"/>
    </source>
</evidence>
<dbReference type="InterPro" id="IPR002995">
    <property type="entry name" value="Surf4"/>
</dbReference>
<name>A0A7R8ZLZ7_9CRUS</name>
<dbReference type="GO" id="GO:0005789">
    <property type="term" value="C:endoplasmic reticulum membrane"/>
    <property type="evidence" value="ECO:0007669"/>
    <property type="project" value="UniProtKB-SubCell"/>
</dbReference>
<evidence type="ECO:0000256" key="7">
    <source>
        <dbReference type="ARBA" id="ARBA00022989"/>
    </source>
</evidence>
<evidence type="ECO:0000256" key="8">
    <source>
        <dbReference type="ARBA" id="ARBA00023136"/>
    </source>
</evidence>
<evidence type="ECO:0000256" key="4">
    <source>
        <dbReference type="ARBA" id="ARBA00022692"/>
    </source>
</evidence>
<dbReference type="InterPro" id="IPR045214">
    <property type="entry name" value="Surf1/Surf4"/>
</dbReference>
<sequence>MAPQSNEFISKAEDAADLIFRKLKHVLPTAARFCLISTFFEDGLRMWFQWNEQRDYMDISWGCGWFLATLFVFVNLVGQLGAVFMVLFRYKVDWACGVLFGIVFLQTIAYSILWDLQFLFRNLALVGALLLVLAESRVEGKSLFAGVPTLGENKPKTYLQLTGRILIVFMFAALLRLEFSFLQILQNVVGSVLMILVTVGYKTKLSALILVVWLNFLNFYFNPWWTIPSYKPMRDFLKYDFFQTLSVIGGLLMIVSLGPGGVSMDEKKKDW</sequence>
<dbReference type="Pfam" id="PF02077">
    <property type="entry name" value="SURF4"/>
    <property type="match status" value="1"/>
</dbReference>
<evidence type="ECO:0000256" key="2">
    <source>
        <dbReference type="ARBA" id="ARBA00006945"/>
    </source>
</evidence>
<dbReference type="OrthoDB" id="7859621at2759"/>
<keyword evidence="3" id="KW-0813">Transport</keyword>
<reference evidence="9" key="1">
    <citation type="submission" date="2020-11" db="EMBL/GenBank/DDBJ databases">
        <authorList>
            <person name="Tran Van P."/>
        </authorList>
    </citation>
    <scope>NUCLEOTIDE SEQUENCE</scope>
</reference>
<evidence type="ECO:0000256" key="6">
    <source>
        <dbReference type="ARBA" id="ARBA00022927"/>
    </source>
</evidence>
<dbReference type="GO" id="GO:0005793">
    <property type="term" value="C:endoplasmic reticulum-Golgi intermediate compartment"/>
    <property type="evidence" value="ECO:0007669"/>
    <property type="project" value="TreeGrafter"/>
</dbReference>